<sequence length="609" mass="67058">RSTRAPLPALHSSSDLHKETMYPHGPRPSLTPSLSRPRVVPIPASLPVPLHVTSSRKVHRSADGIINIIQEIWFYAEGGVKSQAGKQLKEVHSDPAAQVRGRFSAETSARVFVGERLIRMLISTSIRQNTSDSLEFDEVFHFAEDNDTSVVPIAFEATLERAEGEHPAVEFDLQSRIVVALKQRILKEPCQQYKVLQAIELRANESETRPIQELARKSTISQPTNDSAQFRERIFAGTDVLRVDRDIIFVCDRPTLSLSERREYMPSYPVAPRRRSASLTQSAPRDRLTHNKHRSRSQSRSSNNEDSENCHTAREDLPTATSPYSLRKNESNSRIPPCAGIATARDATSPLAFSPCLDSSSRTARSKRKKWTVNSVVSKADARTPERYDRARVMRSRNLSLSPALHNRSADQNNNYQANGEIPAIPAIPIEPTLALGPHGESQLVEGMEVLKVAAPVDSLIRTSCAPEECSPRRSSSDCSTAGEIRTANTTNRSYDSPPFSSPRHMPGSAYSTAPPSRQCTPLRTALAHSPCQPRAPTSAALDKRRVLFGYGTRPATTPTRSAIARSPSSAISSGHEASPMRKAQRIVMSPVHTAIRVQKSSQSSSPKS</sequence>
<feature type="non-terminal residue" evidence="2">
    <location>
        <position position="1"/>
    </location>
</feature>
<feature type="region of interest" description="Disordered" evidence="1">
    <location>
        <begin position="1"/>
        <end position="36"/>
    </location>
</feature>
<feature type="region of interest" description="Disordered" evidence="1">
    <location>
        <begin position="465"/>
        <end position="521"/>
    </location>
</feature>
<proteinExistence type="predicted"/>
<accession>A0AAV5SCV0</accession>
<feature type="non-terminal residue" evidence="2">
    <location>
        <position position="609"/>
    </location>
</feature>
<dbReference type="EMBL" id="BTSX01000001">
    <property type="protein sequence ID" value="GMS80527.1"/>
    <property type="molecule type" value="Genomic_DNA"/>
</dbReference>
<evidence type="ECO:0000313" key="3">
    <source>
        <dbReference type="Proteomes" id="UP001432027"/>
    </source>
</evidence>
<protein>
    <recommendedName>
        <fullName evidence="4">C2 NT-type domain-containing protein</fullName>
    </recommendedName>
</protein>
<evidence type="ECO:0000256" key="1">
    <source>
        <dbReference type="SAM" id="MobiDB-lite"/>
    </source>
</evidence>
<feature type="region of interest" description="Disordered" evidence="1">
    <location>
        <begin position="552"/>
        <end position="591"/>
    </location>
</feature>
<dbReference type="Proteomes" id="UP001432027">
    <property type="component" value="Unassembled WGS sequence"/>
</dbReference>
<comment type="caution">
    <text evidence="2">The sequence shown here is derived from an EMBL/GenBank/DDBJ whole genome shotgun (WGS) entry which is preliminary data.</text>
</comment>
<feature type="region of interest" description="Disordered" evidence="1">
    <location>
        <begin position="267"/>
        <end position="333"/>
    </location>
</feature>
<feature type="compositionally biased region" description="Low complexity" evidence="1">
    <location>
        <begin position="27"/>
        <end position="36"/>
    </location>
</feature>
<feature type="compositionally biased region" description="Polar residues" evidence="1">
    <location>
        <begin position="510"/>
        <end position="521"/>
    </location>
</feature>
<name>A0AAV5SCV0_9BILA</name>
<organism evidence="2 3">
    <name type="scientific">Pristionchus entomophagus</name>
    <dbReference type="NCBI Taxonomy" id="358040"/>
    <lineage>
        <taxon>Eukaryota</taxon>
        <taxon>Metazoa</taxon>
        <taxon>Ecdysozoa</taxon>
        <taxon>Nematoda</taxon>
        <taxon>Chromadorea</taxon>
        <taxon>Rhabditida</taxon>
        <taxon>Rhabditina</taxon>
        <taxon>Diplogasteromorpha</taxon>
        <taxon>Diplogasteroidea</taxon>
        <taxon>Neodiplogasteridae</taxon>
        <taxon>Pristionchus</taxon>
    </lineage>
</organism>
<feature type="compositionally biased region" description="Basic and acidic residues" evidence="1">
    <location>
        <begin position="308"/>
        <end position="317"/>
    </location>
</feature>
<reference evidence="2" key="1">
    <citation type="submission" date="2023-10" db="EMBL/GenBank/DDBJ databases">
        <title>Genome assembly of Pristionchus species.</title>
        <authorList>
            <person name="Yoshida K."/>
            <person name="Sommer R.J."/>
        </authorList>
    </citation>
    <scope>NUCLEOTIDE SEQUENCE</scope>
    <source>
        <strain evidence="2">RS0144</strain>
    </source>
</reference>
<evidence type="ECO:0008006" key="4">
    <source>
        <dbReference type="Google" id="ProtNLM"/>
    </source>
</evidence>
<dbReference type="AlphaFoldDB" id="A0AAV5SCV0"/>
<evidence type="ECO:0000313" key="2">
    <source>
        <dbReference type="EMBL" id="GMS80527.1"/>
    </source>
</evidence>
<keyword evidence="3" id="KW-1185">Reference proteome</keyword>
<gene>
    <name evidence="2" type="ORF">PENTCL1PPCAC_2702</name>
</gene>
<feature type="compositionally biased region" description="Low complexity" evidence="1">
    <location>
        <begin position="561"/>
        <end position="574"/>
    </location>
</feature>